<dbReference type="NCBIfam" id="TIGR01509">
    <property type="entry name" value="HAD-SF-IA-v3"/>
    <property type="match status" value="1"/>
</dbReference>
<comment type="caution">
    <text evidence="6">The sequence shown here is derived from an EMBL/GenBank/DDBJ whole genome shotgun (WGS) entry which is preliminary data.</text>
</comment>
<evidence type="ECO:0000256" key="4">
    <source>
        <dbReference type="ARBA" id="ARBA00022842"/>
    </source>
</evidence>
<dbReference type="InterPro" id="IPR041492">
    <property type="entry name" value="HAD_2"/>
</dbReference>
<dbReference type="SFLD" id="SFLDG01129">
    <property type="entry name" value="C1.5:_HAD__Beta-PGM__Phosphata"/>
    <property type="match status" value="1"/>
</dbReference>
<reference evidence="6 7" key="1">
    <citation type="submission" date="2019-06" db="EMBL/GenBank/DDBJ databases">
        <title>Draft genome sequence of Methanolobus vulcani B1d.</title>
        <authorList>
            <person name="Creighbaum A.J."/>
            <person name="Ticak T."/>
            <person name="Hariraju D."/>
            <person name="Arivett B.A."/>
            <person name="Ferguson D.J.Jr."/>
        </authorList>
    </citation>
    <scope>NUCLEOTIDE SEQUENCE [LARGE SCALE GENOMIC DNA]</scope>
    <source>
        <strain evidence="6 7">B1d</strain>
    </source>
</reference>
<evidence type="ECO:0000256" key="5">
    <source>
        <dbReference type="ARBA" id="ARBA00023277"/>
    </source>
</evidence>
<comment type="similarity">
    <text evidence="2">Belongs to the HAD-like hydrolase superfamily.</text>
</comment>
<accession>A0A7Z8P0E3</accession>
<dbReference type="InterPro" id="IPR036412">
    <property type="entry name" value="HAD-like_sf"/>
</dbReference>
<dbReference type="OrthoDB" id="31229at2157"/>
<dbReference type="InterPro" id="IPR051600">
    <property type="entry name" value="Beta-PGM-like"/>
</dbReference>
<comment type="cofactor">
    <cofactor evidence="1">
        <name>Mg(2+)</name>
        <dbReference type="ChEBI" id="CHEBI:18420"/>
    </cofactor>
</comment>
<dbReference type="InterPro" id="IPR023198">
    <property type="entry name" value="PGP-like_dom2"/>
</dbReference>
<dbReference type="GO" id="GO:0046872">
    <property type="term" value="F:metal ion binding"/>
    <property type="evidence" value="ECO:0007669"/>
    <property type="project" value="UniProtKB-KW"/>
</dbReference>
<dbReference type="SFLD" id="SFLDS00003">
    <property type="entry name" value="Haloacid_Dehalogenase"/>
    <property type="match status" value="1"/>
</dbReference>
<dbReference type="PRINTS" id="PR00413">
    <property type="entry name" value="HADHALOGNASE"/>
</dbReference>
<dbReference type="CDD" id="cd07505">
    <property type="entry name" value="HAD_BPGM-like"/>
    <property type="match status" value="1"/>
</dbReference>
<dbReference type="AlphaFoldDB" id="A0A7Z8P0E3"/>
<evidence type="ECO:0000256" key="2">
    <source>
        <dbReference type="ARBA" id="ARBA00007958"/>
    </source>
</evidence>
<organism evidence="6 7">
    <name type="scientific">Methanolobus vulcani</name>
    <dbReference type="NCBI Taxonomy" id="38026"/>
    <lineage>
        <taxon>Archaea</taxon>
        <taxon>Methanobacteriati</taxon>
        <taxon>Methanobacteriota</taxon>
        <taxon>Stenosarchaea group</taxon>
        <taxon>Methanomicrobia</taxon>
        <taxon>Methanosarcinales</taxon>
        <taxon>Methanosarcinaceae</taxon>
        <taxon>Methanolobus</taxon>
    </lineage>
</organism>
<protein>
    <submittedName>
        <fullName evidence="6">HAD family phosphatase</fullName>
    </submittedName>
</protein>
<dbReference type="SUPFAM" id="SSF56784">
    <property type="entry name" value="HAD-like"/>
    <property type="match status" value="1"/>
</dbReference>
<evidence type="ECO:0000256" key="3">
    <source>
        <dbReference type="ARBA" id="ARBA00022723"/>
    </source>
</evidence>
<keyword evidence="3" id="KW-0479">Metal-binding</keyword>
<dbReference type="InterPro" id="IPR006439">
    <property type="entry name" value="HAD-SF_hydro_IA"/>
</dbReference>
<sequence length="220" mass="24879">MIEAFIFDMDGILIDSMHLHAQAWKNAFMEVGINIDERDIFALEGENDSGIIKRVMSMNKNDSLDMESILTTVTARKHQLFDRDNVALFDGVNDILRQINGKFRLAVVSGSDRKIVEMMMEQYFPGIFEVIVSGDDTENGKPAPDPYNKAVEMLGINKENCMVVENAILGVESAKNAGIFTVSIPTYLTRKELEHADIVLHDHKELFRLIELLMRMIIGN</sequence>
<gene>
    <name evidence="6" type="ORF">FKV42_11330</name>
</gene>
<dbReference type="EMBL" id="VIAQ01000019">
    <property type="protein sequence ID" value="TQD23809.1"/>
    <property type="molecule type" value="Genomic_DNA"/>
</dbReference>
<dbReference type="Proteomes" id="UP000319335">
    <property type="component" value="Unassembled WGS sequence"/>
</dbReference>
<dbReference type="PANTHER" id="PTHR46193">
    <property type="entry name" value="6-PHOSPHOGLUCONATE PHOSPHATASE"/>
    <property type="match status" value="1"/>
</dbReference>
<evidence type="ECO:0000256" key="1">
    <source>
        <dbReference type="ARBA" id="ARBA00001946"/>
    </source>
</evidence>
<dbReference type="Pfam" id="PF13419">
    <property type="entry name" value="HAD_2"/>
    <property type="match status" value="1"/>
</dbReference>
<dbReference type="Gene3D" id="3.40.50.1000">
    <property type="entry name" value="HAD superfamily/HAD-like"/>
    <property type="match status" value="1"/>
</dbReference>
<keyword evidence="4" id="KW-0460">Magnesium</keyword>
<dbReference type="RefSeq" id="WP_154810426.1">
    <property type="nucleotide sequence ID" value="NZ_VIAQ01000019.1"/>
</dbReference>
<dbReference type="PANTHER" id="PTHR46193:SF18">
    <property type="entry name" value="HEXITOL PHOSPHATASE B"/>
    <property type="match status" value="1"/>
</dbReference>
<dbReference type="GO" id="GO:0003824">
    <property type="term" value="F:catalytic activity"/>
    <property type="evidence" value="ECO:0007669"/>
    <property type="project" value="UniProtKB-ARBA"/>
</dbReference>
<dbReference type="SFLD" id="SFLDG01135">
    <property type="entry name" value="C1.5.6:_HAD__Beta-PGM__Phospha"/>
    <property type="match status" value="1"/>
</dbReference>
<name>A0A7Z8P0E3_9EURY</name>
<evidence type="ECO:0000313" key="6">
    <source>
        <dbReference type="EMBL" id="TQD23809.1"/>
    </source>
</evidence>
<keyword evidence="7" id="KW-1185">Reference proteome</keyword>
<keyword evidence="5" id="KW-0119">Carbohydrate metabolism</keyword>
<dbReference type="InterPro" id="IPR023214">
    <property type="entry name" value="HAD_sf"/>
</dbReference>
<proteinExistence type="inferred from homology"/>
<evidence type="ECO:0000313" key="7">
    <source>
        <dbReference type="Proteomes" id="UP000319335"/>
    </source>
</evidence>
<dbReference type="Gene3D" id="1.10.150.240">
    <property type="entry name" value="Putative phosphatase, domain 2"/>
    <property type="match status" value="1"/>
</dbReference>